<evidence type="ECO:0000313" key="1">
    <source>
        <dbReference type="Proteomes" id="UP000887565"/>
    </source>
</evidence>
<evidence type="ECO:0000313" key="2">
    <source>
        <dbReference type="WBParaSite" id="nRc.2.0.1.t34141-RA"/>
    </source>
</evidence>
<keyword evidence="1" id="KW-1185">Reference proteome</keyword>
<sequence length="87" mass="9793">MPVKKICNAYLAFELYKIMICGIHQNYNLLLSYDAIASSTSDSENEPDGSRNQMTYEKAKAMASRNIRISQLFIGRIFPTNSMGIHG</sequence>
<dbReference type="Proteomes" id="UP000887565">
    <property type="component" value="Unplaced"/>
</dbReference>
<organism evidence="1 2">
    <name type="scientific">Romanomermis culicivorax</name>
    <name type="common">Nematode worm</name>
    <dbReference type="NCBI Taxonomy" id="13658"/>
    <lineage>
        <taxon>Eukaryota</taxon>
        <taxon>Metazoa</taxon>
        <taxon>Ecdysozoa</taxon>
        <taxon>Nematoda</taxon>
        <taxon>Enoplea</taxon>
        <taxon>Dorylaimia</taxon>
        <taxon>Mermithida</taxon>
        <taxon>Mermithoidea</taxon>
        <taxon>Mermithidae</taxon>
        <taxon>Romanomermis</taxon>
    </lineage>
</organism>
<dbReference type="WBParaSite" id="nRc.2.0.1.t34141-RA">
    <property type="protein sequence ID" value="nRc.2.0.1.t34141-RA"/>
    <property type="gene ID" value="nRc.2.0.1.g34141"/>
</dbReference>
<reference evidence="2" key="1">
    <citation type="submission" date="2022-11" db="UniProtKB">
        <authorList>
            <consortium name="WormBaseParasite"/>
        </authorList>
    </citation>
    <scope>IDENTIFICATION</scope>
</reference>
<dbReference type="AlphaFoldDB" id="A0A915K5Y0"/>
<protein>
    <submittedName>
        <fullName evidence="2">Uncharacterized protein</fullName>
    </submittedName>
</protein>
<accession>A0A915K5Y0</accession>
<name>A0A915K5Y0_ROMCU</name>
<proteinExistence type="predicted"/>